<dbReference type="InterPro" id="IPR027417">
    <property type="entry name" value="P-loop_NTPase"/>
</dbReference>
<dbReference type="Proteomes" id="UP000032233">
    <property type="component" value="Unassembled WGS sequence"/>
</dbReference>
<keyword evidence="1" id="KW-0175">Coiled coil</keyword>
<comment type="caution">
    <text evidence="3">The sequence shown here is derived from an EMBL/GenBank/DDBJ whole genome shotgun (WGS) entry which is preliminary data.</text>
</comment>
<proteinExistence type="predicted"/>
<sequence length="277" mass="30333">MFETGKHTDSAGVEREFDQSDLDKIIASYEPKKHEAPLVIGHPKTNSPAFGWVESLRRNGNKLYAKFKQVGDEIKDAVAAGHYKKKSISLYPDGSLRHVGLLGAAPPAVKGLGDVQFKADEEYTEYKFAEAEAAKANERNQQMDELEKLKQDVAALKNQVSEVEAAKAKAEQRAKAAEQAYAEREKADQAKAREARFSELLKAGKALPGEKEAMLNLAEALGSAGEIEFAEGEKKAAESAFWGLFEARKENGLLTEFAEPDAENSDNGSRIDPAKTF</sequence>
<evidence type="ECO:0000256" key="2">
    <source>
        <dbReference type="SAM" id="MobiDB-lite"/>
    </source>
</evidence>
<dbReference type="Gene3D" id="3.40.50.300">
    <property type="entry name" value="P-loop containing nucleotide triphosphate hydrolases"/>
    <property type="match status" value="1"/>
</dbReference>
<keyword evidence="4" id="KW-1185">Reference proteome</keyword>
<evidence type="ECO:0000313" key="3">
    <source>
        <dbReference type="EMBL" id="KIX14977.1"/>
    </source>
</evidence>
<accession>A0A0D2GJP0</accession>
<dbReference type="InParanoid" id="A0A0D2GJP0"/>
<feature type="coiled-coil region" evidence="1">
    <location>
        <begin position="119"/>
        <end position="187"/>
    </location>
</feature>
<gene>
    <name evidence="3" type="ORF">X474_05685</name>
</gene>
<dbReference type="PATRIC" id="fig|1429043.3.peg.1210"/>
<reference evidence="3 4" key="1">
    <citation type="submission" date="2013-11" db="EMBL/GenBank/DDBJ databases">
        <title>Metagenomic analysis of a methanogenic consortium involved in long chain n-alkane degradation.</title>
        <authorList>
            <person name="Davidova I.A."/>
            <person name="Callaghan A.V."/>
            <person name="Wawrik B."/>
            <person name="Pruitt S."/>
            <person name="Marks C."/>
            <person name="Duncan K.E."/>
            <person name="Suflita J.M."/>
        </authorList>
    </citation>
    <scope>NUCLEOTIDE SEQUENCE [LARGE SCALE GENOMIC DNA]</scope>
    <source>
        <strain evidence="3 4">SPR</strain>
    </source>
</reference>
<protein>
    <recommendedName>
        <fullName evidence="5">Peptidase</fullName>
    </recommendedName>
</protein>
<dbReference type="STRING" id="1429043.X474_05685"/>
<dbReference type="AlphaFoldDB" id="A0A0D2GJP0"/>
<dbReference type="EMBL" id="AZAC01000005">
    <property type="protein sequence ID" value="KIX14977.1"/>
    <property type="molecule type" value="Genomic_DNA"/>
</dbReference>
<name>A0A0D2GJP0_9BACT</name>
<organism evidence="3 4">
    <name type="scientific">Dethiosulfatarculus sandiegensis</name>
    <dbReference type="NCBI Taxonomy" id="1429043"/>
    <lineage>
        <taxon>Bacteria</taxon>
        <taxon>Pseudomonadati</taxon>
        <taxon>Thermodesulfobacteriota</taxon>
        <taxon>Desulfarculia</taxon>
        <taxon>Desulfarculales</taxon>
        <taxon>Desulfarculaceae</taxon>
        <taxon>Dethiosulfatarculus</taxon>
    </lineage>
</organism>
<feature type="region of interest" description="Disordered" evidence="2">
    <location>
        <begin position="256"/>
        <end position="277"/>
    </location>
</feature>
<evidence type="ECO:0000256" key="1">
    <source>
        <dbReference type="SAM" id="Coils"/>
    </source>
</evidence>
<evidence type="ECO:0000313" key="4">
    <source>
        <dbReference type="Proteomes" id="UP000032233"/>
    </source>
</evidence>
<evidence type="ECO:0008006" key="5">
    <source>
        <dbReference type="Google" id="ProtNLM"/>
    </source>
</evidence>